<evidence type="ECO:0000313" key="1">
    <source>
        <dbReference type="EMBL" id="MBB5034831.1"/>
    </source>
</evidence>
<evidence type="ECO:0000313" key="2">
    <source>
        <dbReference type="Proteomes" id="UP000590740"/>
    </source>
</evidence>
<feature type="non-terminal residue" evidence="1">
    <location>
        <position position="1"/>
    </location>
</feature>
<accession>A0A7W7YEQ4</accession>
<dbReference type="Proteomes" id="UP000590740">
    <property type="component" value="Unassembled WGS sequence"/>
</dbReference>
<organism evidence="1 2">
    <name type="scientific">Prosthecobacter vanneervenii</name>
    <dbReference type="NCBI Taxonomy" id="48466"/>
    <lineage>
        <taxon>Bacteria</taxon>
        <taxon>Pseudomonadati</taxon>
        <taxon>Verrucomicrobiota</taxon>
        <taxon>Verrucomicrobiia</taxon>
        <taxon>Verrucomicrobiales</taxon>
        <taxon>Verrucomicrobiaceae</taxon>
        <taxon>Prosthecobacter</taxon>
    </lineage>
</organism>
<sequence length="145" mass="16123">YRWCGYAEALGGSRRAQRGLCKALGKPVDGWKSAAAAEAYRCLLHTDGREVKDAKNENFARHGLSTETARSVLAEIGKLSTAELIRLRVRYFTDGLALGSKEFVEGIFESQRELFGPRRKSGARRLAESSAPFYTLRQLRVRSVG</sequence>
<reference evidence="1 2" key="1">
    <citation type="submission" date="2020-08" db="EMBL/GenBank/DDBJ databases">
        <title>Genomic Encyclopedia of Type Strains, Phase IV (KMG-IV): sequencing the most valuable type-strain genomes for metagenomic binning, comparative biology and taxonomic classification.</title>
        <authorList>
            <person name="Goeker M."/>
        </authorList>
    </citation>
    <scope>NUCLEOTIDE SEQUENCE [LARGE SCALE GENOMIC DNA]</scope>
    <source>
        <strain evidence="1 2">DSM 12252</strain>
    </source>
</reference>
<name>A0A7W7YEQ4_9BACT</name>
<dbReference type="EMBL" id="JACHIG010000011">
    <property type="protein sequence ID" value="MBB5034831.1"/>
    <property type="molecule type" value="Genomic_DNA"/>
</dbReference>
<dbReference type="AlphaFoldDB" id="A0A7W7YEQ4"/>
<gene>
    <name evidence="1" type="ORF">HNQ65_004439</name>
</gene>
<keyword evidence="2" id="KW-1185">Reference proteome</keyword>
<proteinExistence type="predicted"/>
<comment type="caution">
    <text evidence="1">The sequence shown here is derived from an EMBL/GenBank/DDBJ whole genome shotgun (WGS) entry which is preliminary data.</text>
</comment>
<protein>
    <submittedName>
        <fullName evidence="1">Uncharacterized protein</fullName>
    </submittedName>
</protein>